<dbReference type="Gene3D" id="3.30.160.250">
    <property type="match status" value="1"/>
</dbReference>
<dbReference type="InterPro" id="IPR031807">
    <property type="entry name" value="HicB-like"/>
</dbReference>
<comment type="caution">
    <text evidence="2">The sequence shown here is derived from an EMBL/GenBank/DDBJ whole genome shotgun (WGS) entry which is preliminary data.</text>
</comment>
<feature type="domain" description="HicB-like antitoxin of toxin-antitoxin system" evidence="1">
    <location>
        <begin position="5"/>
        <end position="60"/>
    </location>
</feature>
<dbReference type="PANTHER" id="PTHR34504">
    <property type="entry name" value="ANTITOXIN HICB"/>
    <property type="match status" value="1"/>
</dbReference>
<sequence length="68" mass="7383">MNLKVVIEEDTEDGGFIVSCPALPGCHSEGETVEEALANIQDAMQGCLAVLNERAQQSQYTRVMEVTL</sequence>
<name>A0A2V2NER6_9EURY</name>
<dbReference type="GeneID" id="97610502"/>
<organism evidence="2 3">
    <name type="scientific">Methanospirillum stamsii</name>
    <dbReference type="NCBI Taxonomy" id="1277351"/>
    <lineage>
        <taxon>Archaea</taxon>
        <taxon>Methanobacteriati</taxon>
        <taxon>Methanobacteriota</taxon>
        <taxon>Stenosarchaea group</taxon>
        <taxon>Methanomicrobia</taxon>
        <taxon>Methanomicrobiales</taxon>
        <taxon>Methanospirillaceae</taxon>
        <taxon>Methanospirillum</taxon>
    </lineage>
</organism>
<reference evidence="2 3" key="1">
    <citation type="submission" date="2018-05" db="EMBL/GenBank/DDBJ databases">
        <title>Draft genome of Methanospirillum stamsii Pt1.</title>
        <authorList>
            <person name="Dueholm M.S."/>
            <person name="Nielsen P.H."/>
            <person name="Bakmann L.F."/>
            <person name="Otzen D.E."/>
        </authorList>
    </citation>
    <scope>NUCLEOTIDE SEQUENCE [LARGE SCALE GENOMIC DNA]</scope>
    <source>
        <strain evidence="2 3">Pt1</strain>
    </source>
</reference>
<proteinExistence type="predicted"/>
<dbReference type="RefSeq" id="WP_109940641.1">
    <property type="nucleotide sequence ID" value="NZ_CP176366.1"/>
</dbReference>
<protein>
    <submittedName>
        <fullName evidence="2">Type II toxin-antitoxin system HicB family antitoxin</fullName>
    </submittedName>
</protein>
<dbReference type="AlphaFoldDB" id="A0A2V2NER6"/>
<keyword evidence="3" id="KW-1185">Reference proteome</keyword>
<dbReference type="Proteomes" id="UP000245934">
    <property type="component" value="Unassembled WGS sequence"/>
</dbReference>
<evidence type="ECO:0000313" key="3">
    <source>
        <dbReference type="Proteomes" id="UP000245934"/>
    </source>
</evidence>
<dbReference type="OrthoDB" id="133743at2157"/>
<dbReference type="EMBL" id="QGMZ01000015">
    <property type="protein sequence ID" value="PWR74877.1"/>
    <property type="molecule type" value="Genomic_DNA"/>
</dbReference>
<dbReference type="InterPro" id="IPR051404">
    <property type="entry name" value="TA_system_antitoxin"/>
</dbReference>
<evidence type="ECO:0000313" key="2">
    <source>
        <dbReference type="EMBL" id="PWR74877.1"/>
    </source>
</evidence>
<dbReference type="Pfam" id="PF15919">
    <property type="entry name" value="HicB_lk_antitox"/>
    <property type="match status" value="1"/>
</dbReference>
<dbReference type="InterPro" id="IPR035069">
    <property type="entry name" value="TTHA1013/TTHA0281-like"/>
</dbReference>
<accession>A0A2V2NER6</accession>
<dbReference type="PANTHER" id="PTHR34504:SF4">
    <property type="entry name" value="ANTITOXIN HICB"/>
    <property type="match status" value="1"/>
</dbReference>
<evidence type="ECO:0000259" key="1">
    <source>
        <dbReference type="Pfam" id="PF15919"/>
    </source>
</evidence>
<gene>
    <name evidence="2" type="ORF">DLD82_08255</name>
</gene>
<dbReference type="SUPFAM" id="SSF143100">
    <property type="entry name" value="TTHA1013/TTHA0281-like"/>
    <property type="match status" value="1"/>
</dbReference>